<keyword evidence="11" id="KW-0275">Fatty acid biosynthesis</keyword>
<dbReference type="CDD" id="cd03505">
    <property type="entry name" value="Delta9-FADS-like"/>
    <property type="match status" value="1"/>
</dbReference>
<dbReference type="AlphaFoldDB" id="A0A081BW29"/>
<evidence type="ECO:0000256" key="10">
    <source>
        <dbReference type="ARBA" id="ARBA00023136"/>
    </source>
</evidence>
<dbReference type="PANTHER" id="PTHR11351">
    <property type="entry name" value="ACYL-COA DESATURASE"/>
    <property type="match status" value="1"/>
</dbReference>
<evidence type="ECO:0000256" key="3">
    <source>
        <dbReference type="ARBA" id="ARBA00022516"/>
    </source>
</evidence>
<dbReference type="PRINTS" id="PR00075">
    <property type="entry name" value="FACDDSATRASE"/>
</dbReference>
<sequence length="321" mass="37372">MKTHSLFHKMQHSFLVTSIIRWIDSEAGLQELAGKEKPGVDWPRILPFIILHVMCLGMFWVGWSWIAVATAVFLYVVRMFAITGFYHRYFSHKAFRTNRFWQFVFAVLGNSSAQRGPLWWAAHHRHHHRFADQKEDIHSPAQHGFWWSHIGWLTSQKNFRTQKKYVGDWVKYPELVWLNRFDTIVPIALAGLLYAFGSLLAATAPQLGTNGPQMLIWGFFISTTALFHGTATINSLDHLFGSRRYDTPDTSRNNLLLALITLGEGWHNNHHHYAVSARQGFFWWEIDITYYLLRVLSGLGMIWDLHPLPDYIKYGHGKHQT</sequence>
<dbReference type="STRING" id="1499967.U27_03496"/>
<keyword evidence="3" id="KW-0444">Lipid biosynthesis</keyword>
<dbReference type="GO" id="GO:0006633">
    <property type="term" value="P:fatty acid biosynthetic process"/>
    <property type="evidence" value="ECO:0007669"/>
    <property type="project" value="UniProtKB-KW"/>
</dbReference>
<dbReference type="Proteomes" id="UP000030661">
    <property type="component" value="Unassembled WGS sequence"/>
</dbReference>
<evidence type="ECO:0000256" key="8">
    <source>
        <dbReference type="ARBA" id="ARBA00023004"/>
    </source>
</evidence>
<evidence type="ECO:0000256" key="6">
    <source>
        <dbReference type="ARBA" id="ARBA00022989"/>
    </source>
</evidence>
<proteinExistence type="inferred from homology"/>
<evidence type="ECO:0000256" key="2">
    <source>
        <dbReference type="ARBA" id="ARBA00008749"/>
    </source>
</evidence>
<evidence type="ECO:0000256" key="5">
    <source>
        <dbReference type="ARBA" id="ARBA00022832"/>
    </source>
</evidence>
<keyword evidence="8" id="KW-0408">Iron</keyword>
<keyword evidence="6 12" id="KW-1133">Transmembrane helix</keyword>
<feature type="transmembrane region" description="Helical" evidence="12">
    <location>
        <begin position="214"/>
        <end position="236"/>
    </location>
</feature>
<reference evidence="14" key="1">
    <citation type="journal article" date="2015" name="PeerJ">
        <title>First genomic representation of candidate bacterial phylum KSB3 points to enhanced environmental sensing as a trigger of wastewater bulking.</title>
        <authorList>
            <person name="Sekiguchi Y."/>
            <person name="Ohashi A."/>
            <person name="Parks D.H."/>
            <person name="Yamauchi T."/>
            <person name="Tyson G.W."/>
            <person name="Hugenholtz P."/>
        </authorList>
    </citation>
    <scope>NUCLEOTIDE SEQUENCE [LARGE SCALE GENOMIC DNA]</scope>
</reference>
<keyword evidence="7" id="KW-0560">Oxidoreductase</keyword>
<feature type="transmembrane region" description="Helical" evidence="12">
    <location>
        <begin position="72"/>
        <end position="90"/>
    </location>
</feature>
<name>A0A081BW29_VECG1</name>
<organism evidence="14">
    <name type="scientific">Vecturithrix granuli</name>
    <dbReference type="NCBI Taxonomy" id="1499967"/>
    <lineage>
        <taxon>Bacteria</taxon>
        <taxon>Candidatus Moduliflexota</taxon>
        <taxon>Candidatus Vecturitrichia</taxon>
        <taxon>Candidatus Vecturitrichales</taxon>
        <taxon>Candidatus Vecturitrichaceae</taxon>
        <taxon>Candidatus Vecturithrix</taxon>
    </lineage>
</organism>
<evidence type="ECO:0000256" key="9">
    <source>
        <dbReference type="ARBA" id="ARBA00023098"/>
    </source>
</evidence>
<keyword evidence="9" id="KW-0443">Lipid metabolism</keyword>
<protein>
    <submittedName>
        <fullName evidence="14">Fatty acid desaturase, type 1</fullName>
    </submittedName>
</protein>
<keyword evidence="4 12" id="KW-0812">Transmembrane</keyword>
<dbReference type="InterPro" id="IPR005804">
    <property type="entry name" value="FA_desaturase_dom"/>
</dbReference>
<evidence type="ECO:0000259" key="13">
    <source>
        <dbReference type="Pfam" id="PF00487"/>
    </source>
</evidence>
<dbReference type="Pfam" id="PF00487">
    <property type="entry name" value="FA_desaturase"/>
    <property type="match status" value="1"/>
</dbReference>
<evidence type="ECO:0000256" key="4">
    <source>
        <dbReference type="ARBA" id="ARBA00022692"/>
    </source>
</evidence>
<dbReference type="EMBL" id="DF820464">
    <property type="protein sequence ID" value="GAK56534.1"/>
    <property type="molecule type" value="Genomic_DNA"/>
</dbReference>
<dbReference type="GO" id="GO:0016717">
    <property type="term" value="F:oxidoreductase activity, acting on paired donors, with oxidation of a pair of donors resulting in the reduction of molecular oxygen to two molecules of water"/>
    <property type="evidence" value="ECO:0007669"/>
    <property type="project" value="InterPro"/>
</dbReference>
<evidence type="ECO:0000313" key="15">
    <source>
        <dbReference type="Proteomes" id="UP000030661"/>
    </source>
</evidence>
<evidence type="ECO:0000256" key="1">
    <source>
        <dbReference type="ARBA" id="ARBA00004141"/>
    </source>
</evidence>
<evidence type="ECO:0000313" key="14">
    <source>
        <dbReference type="EMBL" id="GAK56534.1"/>
    </source>
</evidence>
<dbReference type="PANTHER" id="PTHR11351:SF31">
    <property type="entry name" value="DESATURASE 1, ISOFORM A-RELATED"/>
    <property type="match status" value="1"/>
</dbReference>
<evidence type="ECO:0000256" key="12">
    <source>
        <dbReference type="SAM" id="Phobius"/>
    </source>
</evidence>
<dbReference type="eggNOG" id="COG1398">
    <property type="taxonomic scope" value="Bacteria"/>
</dbReference>
<evidence type="ECO:0000256" key="7">
    <source>
        <dbReference type="ARBA" id="ARBA00023002"/>
    </source>
</evidence>
<dbReference type="InterPro" id="IPR015876">
    <property type="entry name" value="Acyl-CoA_DS"/>
</dbReference>
<gene>
    <name evidence="14" type="ORF">U27_03496</name>
</gene>
<evidence type="ECO:0000256" key="11">
    <source>
        <dbReference type="ARBA" id="ARBA00023160"/>
    </source>
</evidence>
<feature type="domain" description="Fatty acid desaturase" evidence="13">
    <location>
        <begin position="64"/>
        <end position="274"/>
    </location>
</feature>
<accession>A0A081BW29</accession>
<feature type="transmembrane region" description="Helical" evidence="12">
    <location>
        <begin position="45"/>
        <end position="66"/>
    </location>
</feature>
<keyword evidence="5" id="KW-0276">Fatty acid metabolism</keyword>
<dbReference type="HOGENOM" id="CLU_027359_1_2_0"/>
<comment type="subcellular location">
    <subcellularLocation>
        <location evidence="1">Membrane</location>
        <topology evidence="1">Multi-pass membrane protein</topology>
    </subcellularLocation>
</comment>
<keyword evidence="10 12" id="KW-0472">Membrane</keyword>
<dbReference type="GO" id="GO:0016020">
    <property type="term" value="C:membrane"/>
    <property type="evidence" value="ECO:0007669"/>
    <property type="project" value="UniProtKB-SubCell"/>
</dbReference>
<keyword evidence="15" id="KW-1185">Reference proteome</keyword>
<comment type="similarity">
    <text evidence="2">Belongs to the fatty acid desaturase type 2 family.</text>
</comment>
<feature type="transmembrane region" description="Helical" evidence="12">
    <location>
        <begin position="181"/>
        <end position="202"/>
    </location>
</feature>